<evidence type="ECO:0000256" key="1">
    <source>
        <dbReference type="ARBA" id="ARBA00023054"/>
    </source>
</evidence>
<accession>A0AAW0WYY8</accession>
<reference evidence="7 8" key="1">
    <citation type="journal article" date="2024" name="BMC Genomics">
        <title>Genome assembly of redclaw crayfish (Cherax quadricarinatus) provides insights into its immune adaptation and hypoxia tolerance.</title>
        <authorList>
            <person name="Liu Z."/>
            <person name="Zheng J."/>
            <person name="Li H."/>
            <person name="Fang K."/>
            <person name="Wang S."/>
            <person name="He J."/>
            <person name="Zhou D."/>
            <person name="Weng S."/>
            <person name="Chi M."/>
            <person name="Gu Z."/>
            <person name="He J."/>
            <person name="Li F."/>
            <person name="Wang M."/>
        </authorList>
    </citation>
    <scope>NUCLEOTIDE SEQUENCE [LARGE SCALE GENOMIC DNA]</scope>
    <source>
        <strain evidence="7">ZL_2023a</strain>
    </source>
</reference>
<gene>
    <name evidence="7" type="ORF">OTU49_006534</name>
</gene>
<dbReference type="PROSITE" id="PS50119">
    <property type="entry name" value="ZF_BBOX"/>
    <property type="match status" value="1"/>
</dbReference>
<dbReference type="Gene3D" id="1.20.5.170">
    <property type="match status" value="1"/>
</dbReference>
<evidence type="ECO:0000313" key="7">
    <source>
        <dbReference type="EMBL" id="KAK8733224.1"/>
    </source>
</evidence>
<dbReference type="CDD" id="cd19803">
    <property type="entry name" value="Bbox1_TRIM9-like_C-I"/>
    <property type="match status" value="1"/>
</dbReference>
<comment type="caution">
    <text evidence="7">The sequence shown here is derived from an EMBL/GenBank/DDBJ whole genome shotgun (WGS) entry which is preliminary data.</text>
</comment>
<evidence type="ECO:0000256" key="2">
    <source>
        <dbReference type="PROSITE-ProRule" id="PRU00024"/>
    </source>
</evidence>
<dbReference type="InterPro" id="IPR050617">
    <property type="entry name" value="E3_ligase_FN3/SPRY"/>
</dbReference>
<keyword evidence="2" id="KW-0479">Metal-binding</keyword>
<dbReference type="Pfam" id="PF00041">
    <property type="entry name" value="fn3"/>
    <property type="match status" value="1"/>
</dbReference>
<feature type="domain" description="B box-type" evidence="3">
    <location>
        <begin position="112"/>
        <end position="147"/>
    </location>
</feature>
<dbReference type="SMART" id="SM00502">
    <property type="entry name" value="BBC"/>
    <property type="match status" value="1"/>
</dbReference>
<dbReference type="InterPro" id="IPR036116">
    <property type="entry name" value="FN3_sf"/>
</dbReference>
<dbReference type="InterPro" id="IPR001870">
    <property type="entry name" value="B30.2/SPRY"/>
</dbReference>
<dbReference type="InterPro" id="IPR013320">
    <property type="entry name" value="ConA-like_dom_sf"/>
</dbReference>
<dbReference type="Pfam" id="PF00622">
    <property type="entry name" value="SPRY"/>
    <property type="match status" value="1"/>
</dbReference>
<dbReference type="Gene3D" id="2.60.120.920">
    <property type="match status" value="1"/>
</dbReference>
<dbReference type="Pfam" id="PF22586">
    <property type="entry name" value="ANCHR-like_BBOX"/>
    <property type="match status" value="1"/>
</dbReference>
<name>A0AAW0WYY8_CHEQU</name>
<feature type="domain" description="B30.2/SPRY" evidence="4">
    <location>
        <begin position="393"/>
        <end position="579"/>
    </location>
</feature>
<dbReference type="SUPFAM" id="SSF57845">
    <property type="entry name" value="B-box zinc-binding domain"/>
    <property type="match status" value="1"/>
</dbReference>
<feature type="domain" description="COS" evidence="6">
    <location>
        <begin position="255"/>
        <end position="315"/>
    </location>
</feature>
<dbReference type="PROSITE" id="PS50853">
    <property type="entry name" value="FN3"/>
    <property type="match status" value="1"/>
</dbReference>
<dbReference type="PANTHER" id="PTHR24099:SF15">
    <property type="entry name" value="E3 UBIQUITIN-PROTEIN LIGASE TRIM9"/>
    <property type="match status" value="1"/>
</dbReference>
<sequence>VKVSALGPGAAGDLPRYTAMTRIIARHRGDPALSEAPAAVPACTSGTPATLPPCQLCEGPPRPATTECHQCQILYCGPCLTSCHPSRGPLATHTLGAVTPLGGQSVPGGCEVCAVHGERPTLYCLVCRWSGCRECGPGHSQHDLQPLDNLAKTHKAELSESLQQLSGRAKSAHTHITNLKTFQDRINAHCDSLATEVEKQCAELMEAVREARTRLLAQLAAEREATTKIYRDQAAGCTRRLHQTTALVQFCIEAIKEPEPAAFMQMGPQLIGRVSDLDLTWDKELASSSTRLSPYIDLDVEHKSVLRALNTFNFVQMKPPGAPEFLAEECVGENNSVTATWTPHPTSRVAGYILEIDDGDGDYKEVHRGPETLCTVEGLHFNTVYHLRVRAYNVSGVSSYSSSVAIRTSATAWFSLDRALSHPECRLVGDAAGATCESYQHRVALASVGFSRGRHYWQFTVDAYDANADVVFGVARANVDKEGMLGNDVHGWAMYIDHQRSWFLHGAAHHGRCEGGVGVGSTVGVLLDLNHGGTLTFYVNDEQQGDVAFTDLEGLFYPAVSVNRNVTVTLHTSLDPPHSDYDSQSDT</sequence>
<dbReference type="SUPFAM" id="SSF49899">
    <property type="entry name" value="Concanavalin A-like lectins/glucanases"/>
    <property type="match status" value="1"/>
</dbReference>
<dbReference type="InterPro" id="IPR043136">
    <property type="entry name" value="B30.2/SPRY_sf"/>
</dbReference>
<dbReference type="GO" id="GO:0043005">
    <property type="term" value="C:neuron projection"/>
    <property type="evidence" value="ECO:0007669"/>
    <property type="project" value="TreeGrafter"/>
</dbReference>
<keyword evidence="2" id="KW-0863">Zinc-finger</keyword>
<dbReference type="InterPro" id="IPR003877">
    <property type="entry name" value="SPRY_dom"/>
</dbReference>
<evidence type="ECO:0000313" key="8">
    <source>
        <dbReference type="Proteomes" id="UP001445076"/>
    </source>
</evidence>
<dbReference type="PANTHER" id="PTHR24099">
    <property type="entry name" value="E3 UBIQUITIN-PROTEIN LIGASE TRIM36-RELATED"/>
    <property type="match status" value="1"/>
</dbReference>
<keyword evidence="2" id="KW-0862">Zinc</keyword>
<dbReference type="SMART" id="SM00336">
    <property type="entry name" value="BBOX"/>
    <property type="match status" value="2"/>
</dbReference>
<feature type="domain" description="Fibronectin type-III" evidence="5">
    <location>
        <begin position="319"/>
        <end position="411"/>
    </location>
</feature>
<evidence type="ECO:0000259" key="4">
    <source>
        <dbReference type="PROSITE" id="PS50188"/>
    </source>
</evidence>
<proteinExistence type="predicted"/>
<dbReference type="SMART" id="SM00060">
    <property type="entry name" value="FN3"/>
    <property type="match status" value="1"/>
</dbReference>
<dbReference type="PROSITE" id="PS50188">
    <property type="entry name" value="B302_SPRY"/>
    <property type="match status" value="1"/>
</dbReference>
<dbReference type="Proteomes" id="UP001445076">
    <property type="component" value="Unassembled WGS sequence"/>
</dbReference>
<dbReference type="InterPro" id="IPR013783">
    <property type="entry name" value="Ig-like_fold"/>
</dbReference>
<dbReference type="EMBL" id="JARKIK010000054">
    <property type="protein sequence ID" value="KAK8733224.1"/>
    <property type="molecule type" value="Genomic_DNA"/>
</dbReference>
<dbReference type="CDD" id="cd12889">
    <property type="entry name" value="SPRY_PRY_TRIM67_9"/>
    <property type="match status" value="1"/>
</dbReference>
<evidence type="ECO:0000259" key="3">
    <source>
        <dbReference type="PROSITE" id="PS50119"/>
    </source>
</evidence>
<dbReference type="GO" id="GO:0007411">
    <property type="term" value="P:axon guidance"/>
    <property type="evidence" value="ECO:0007669"/>
    <property type="project" value="TreeGrafter"/>
</dbReference>
<organism evidence="7 8">
    <name type="scientific">Cherax quadricarinatus</name>
    <name type="common">Australian red claw crayfish</name>
    <dbReference type="NCBI Taxonomy" id="27406"/>
    <lineage>
        <taxon>Eukaryota</taxon>
        <taxon>Metazoa</taxon>
        <taxon>Ecdysozoa</taxon>
        <taxon>Arthropoda</taxon>
        <taxon>Crustacea</taxon>
        <taxon>Multicrustacea</taxon>
        <taxon>Malacostraca</taxon>
        <taxon>Eumalacostraca</taxon>
        <taxon>Eucarida</taxon>
        <taxon>Decapoda</taxon>
        <taxon>Pleocyemata</taxon>
        <taxon>Astacidea</taxon>
        <taxon>Parastacoidea</taxon>
        <taxon>Parastacidae</taxon>
        <taxon>Cherax</taxon>
    </lineage>
</organism>
<protein>
    <submittedName>
        <fullName evidence="7">Uncharacterized protein</fullName>
    </submittedName>
</protein>
<feature type="non-terminal residue" evidence="7">
    <location>
        <position position="1"/>
    </location>
</feature>
<dbReference type="CDD" id="cd00063">
    <property type="entry name" value="FN3"/>
    <property type="match status" value="1"/>
</dbReference>
<evidence type="ECO:0000259" key="6">
    <source>
        <dbReference type="PROSITE" id="PS51262"/>
    </source>
</evidence>
<dbReference type="InterPro" id="IPR000315">
    <property type="entry name" value="Znf_B-box"/>
</dbReference>
<dbReference type="SMART" id="SM00449">
    <property type="entry name" value="SPRY"/>
    <property type="match status" value="1"/>
</dbReference>
<dbReference type="AlphaFoldDB" id="A0AAW0WYY8"/>
<dbReference type="FunFam" id="2.60.40.10:FF:000178">
    <property type="entry name" value="E3 ubiquitin-protein ligase TRIM9 isoform X1"/>
    <property type="match status" value="1"/>
</dbReference>
<dbReference type="InterPro" id="IPR003961">
    <property type="entry name" value="FN3_dom"/>
</dbReference>
<keyword evidence="8" id="KW-1185">Reference proteome</keyword>
<dbReference type="InterPro" id="IPR017903">
    <property type="entry name" value="COS_domain"/>
</dbReference>
<dbReference type="InterPro" id="IPR003649">
    <property type="entry name" value="Bbox_C"/>
</dbReference>
<dbReference type="PROSITE" id="PS51262">
    <property type="entry name" value="COS"/>
    <property type="match status" value="1"/>
</dbReference>
<dbReference type="GO" id="GO:0008270">
    <property type="term" value="F:zinc ion binding"/>
    <property type="evidence" value="ECO:0007669"/>
    <property type="project" value="UniProtKB-KW"/>
</dbReference>
<dbReference type="Gene3D" id="2.60.40.10">
    <property type="entry name" value="Immunoglobulins"/>
    <property type="match status" value="1"/>
</dbReference>
<dbReference type="SUPFAM" id="SSF49265">
    <property type="entry name" value="Fibronectin type III"/>
    <property type="match status" value="1"/>
</dbReference>
<dbReference type="Gene3D" id="3.30.160.60">
    <property type="entry name" value="Classic Zinc Finger"/>
    <property type="match status" value="1"/>
</dbReference>
<evidence type="ECO:0000259" key="5">
    <source>
        <dbReference type="PROSITE" id="PS50853"/>
    </source>
</evidence>
<dbReference type="Gene3D" id="4.10.830.40">
    <property type="match status" value="1"/>
</dbReference>
<keyword evidence="1" id="KW-0175">Coiled coil</keyword>